<sequence>MVKGRKATKASAEDIKGNPNSVEDPTGKGETSCDFNNVRQRKKANLKAQNKVIRRSDRIKGFVSPDSIQKGKPSAVAHILVSDTEEKDDDEEEEEEKEVEQENDTNNQSVGNGLSLEQKLDYLIKAVNEITSSQHFPRSPDNDAPQISTSSSRNGLLDPEQKIEYLVKAVDEIKSQYFVSNPDIYVSRYPGLEPVLEKKIEDLMEINYKLGKEWEFVKGQYEVYRNFFNDSERIEEPTAGDGNNGVSNTKMMQKTYKRRSAATRSSSRTKRKVSIS</sequence>
<feature type="region of interest" description="Disordered" evidence="1">
    <location>
        <begin position="133"/>
        <end position="155"/>
    </location>
</feature>
<dbReference type="PANTHER" id="PTHR38936">
    <property type="entry name" value="TITIN-LIKE ISOFORM X2"/>
    <property type="match status" value="1"/>
</dbReference>
<comment type="caution">
    <text evidence="2">The sequence shown here is derived from an EMBL/GenBank/DDBJ whole genome shotgun (WGS) entry which is preliminary data.</text>
</comment>
<dbReference type="EMBL" id="AUSU01004739">
    <property type="protein sequence ID" value="EPS64570.1"/>
    <property type="molecule type" value="Genomic_DNA"/>
</dbReference>
<evidence type="ECO:0000256" key="1">
    <source>
        <dbReference type="SAM" id="MobiDB-lite"/>
    </source>
</evidence>
<accession>S8CCE1</accession>
<proteinExistence type="predicted"/>
<feature type="compositionally biased region" description="Acidic residues" evidence="1">
    <location>
        <begin position="83"/>
        <end position="103"/>
    </location>
</feature>
<reference evidence="2 3" key="1">
    <citation type="journal article" date="2013" name="BMC Genomics">
        <title>The miniature genome of a carnivorous plant Genlisea aurea contains a low number of genes and short non-coding sequences.</title>
        <authorList>
            <person name="Leushkin E.V."/>
            <person name="Sutormin R.A."/>
            <person name="Nabieva E.R."/>
            <person name="Penin A.A."/>
            <person name="Kondrashov A.S."/>
            <person name="Logacheva M.D."/>
        </authorList>
    </citation>
    <scope>NUCLEOTIDE SEQUENCE [LARGE SCALE GENOMIC DNA]</scope>
</reference>
<evidence type="ECO:0000313" key="3">
    <source>
        <dbReference type="Proteomes" id="UP000015453"/>
    </source>
</evidence>
<dbReference type="Proteomes" id="UP000015453">
    <property type="component" value="Unassembled WGS sequence"/>
</dbReference>
<keyword evidence="3" id="KW-1185">Reference proteome</keyword>
<evidence type="ECO:0000313" key="2">
    <source>
        <dbReference type="EMBL" id="EPS64570.1"/>
    </source>
</evidence>
<gene>
    <name evidence="2" type="ORF">M569_10216</name>
</gene>
<protein>
    <submittedName>
        <fullName evidence="2">Uncharacterized protein</fullName>
    </submittedName>
</protein>
<name>S8CCE1_9LAMI</name>
<feature type="compositionally biased region" description="Basic residues" evidence="1">
    <location>
        <begin position="255"/>
        <end position="276"/>
    </location>
</feature>
<feature type="compositionally biased region" description="Polar residues" evidence="1">
    <location>
        <begin position="145"/>
        <end position="154"/>
    </location>
</feature>
<dbReference type="PANTHER" id="PTHR38936:SF1">
    <property type="entry name" value="DUF641 DOMAIN-CONTAINING PROTEIN"/>
    <property type="match status" value="1"/>
</dbReference>
<dbReference type="AlphaFoldDB" id="S8CCE1"/>
<organism evidence="2 3">
    <name type="scientific">Genlisea aurea</name>
    <dbReference type="NCBI Taxonomy" id="192259"/>
    <lineage>
        <taxon>Eukaryota</taxon>
        <taxon>Viridiplantae</taxon>
        <taxon>Streptophyta</taxon>
        <taxon>Embryophyta</taxon>
        <taxon>Tracheophyta</taxon>
        <taxon>Spermatophyta</taxon>
        <taxon>Magnoliopsida</taxon>
        <taxon>eudicotyledons</taxon>
        <taxon>Gunneridae</taxon>
        <taxon>Pentapetalae</taxon>
        <taxon>asterids</taxon>
        <taxon>lamiids</taxon>
        <taxon>Lamiales</taxon>
        <taxon>Lentibulariaceae</taxon>
        <taxon>Genlisea</taxon>
    </lineage>
</organism>
<feature type="region of interest" description="Disordered" evidence="1">
    <location>
        <begin position="234"/>
        <end position="276"/>
    </location>
</feature>
<feature type="region of interest" description="Disordered" evidence="1">
    <location>
        <begin position="1"/>
        <end position="112"/>
    </location>
</feature>